<feature type="domain" description="VOC" evidence="1">
    <location>
        <begin position="5"/>
        <end position="129"/>
    </location>
</feature>
<organism evidence="2 3">
    <name type="scientific">Neorhizobium lilium</name>
    <dbReference type="NCBI Taxonomy" id="2503024"/>
    <lineage>
        <taxon>Bacteria</taxon>
        <taxon>Pseudomonadati</taxon>
        <taxon>Pseudomonadota</taxon>
        <taxon>Alphaproteobacteria</taxon>
        <taxon>Hyphomicrobiales</taxon>
        <taxon>Rhizobiaceae</taxon>
        <taxon>Rhizobium/Agrobacterium group</taxon>
        <taxon>Neorhizobium</taxon>
    </lineage>
</organism>
<dbReference type="InterPro" id="IPR037523">
    <property type="entry name" value="VOC_core"/>
</dbReference>
<sequence>MSNRSLFLVTLIVDDYDRAKGFYCGLLGFECVFDTSLPDAKRWLVVKPGGGEGAALLLALAEGEAQQTAIGNQTAGRVSFFLKTDDFAGDHAAMLEKGIRFLEEPRHEPYGTVAVFADLYGNLWDLIQHA</sequence>
<dbReference type="PANTHER" id="PTHR36437">
    <property type="entry name" value="GLYOXALASE/BLEOMYCIN RESISTANCE PROTEIN/DIOXYGENASE"/>
    <property type="match status" value="1"/>
</dbReference>
<dbReference type="Gene3D" id="3.10.180.10">
    <property type="entry name" value="2,3-Dihydroxybiphenyl 1,2-Dioxygenase, domain 1"/>
    <property type="match status" value="1"/>
</dbReference>
<dbReference type="RefSeq" id="WP_128443745.1">
    <property type="nucleotide sequence ID" value="NZ_SBIP01000003.1"/>
</dbReference>
<dbReference type="EMBL" id="SBIP01000003">
    <property type="protein sequence ID" value="RWX76829.1"/>
    <property type="molecule type" value="Genomic_DNA"/>
</dbReference>
<accession>A0A444LF73</accession>
<dbReference type="InterPro" id="IPR004360">
    <property type="entry name" value="Glyas_Fos-R_dOase_dom"/>
</dbReference>
<evidence type="ECO:0000313" key="2">
    <source>
        <dbReference type="EMBL" id="RWX76829.1"/>
    </source>
</evidence>
<dbReference type="OrthoDB" id="9794917at2"/>
<keyword evidence="3" id="KW-1185">Reference proteome</keyword>
<dbReference type="PANTHER" id="PTHR36437:SF2">
    <property type="entry name" value="GLYOXALASE_BLEOMYCIN RESISTANCE PROTEIN_DIOXYGENASE"/>
    <property type="match status" value="1"/>
</dbReference>
<dbReference type="Pfam" id="PF00903">
    <property type="entry name" value="Glyoxalase"/>
    <property type="match status" value="1"/>
</dbReference>
<dbReference type="PROSITE" id="PS51819">
    <property type="entry name" value="VOC"/>
    <property type="match status" value="1"/>
</dbReference>
<dbReference type="SUPFAM" id="SSF54593">
    <property type="entry name" value="Glyoxalase/Bleomycin resistance protein/Dihydroxybiphenyl dioxygenase"/>
    <property type="match status" value="1"/>
</dbReference>
<proteinExistence type="predicted"/>
<reference evidence="2 3" key="1">
    <citation type="submission" date="2019-01" db="EMBL/GenBank/DDBJ databases">
        <title>The draft genome of Rhizobium sp. 24NR.</title>
        <authorList>
            <person name="Liu L."/>
            <person name="Liang L."/>
            <person name="Shi S."/>
            <person name="Xu L."/>
            <person name="Wang X."/>
            <person name="Li L."/>
            <person name="Zhang X."/>
        </authorList>
    </citation>
    <scope>NUCLEOTIDE SEQUENCE [LARGE SCALE GENOMIC DNA]</scope>
    <source>
        <strain evidence="2 3">24NR</strain>
    </source>
</reference>
<evidence type="ECO:0000313" key="3">
    <source>
        <dbReference type="Proteomes" id="UP000287687"/>
    </source>
</evidence>
<dbReference type="AlphaFoldDB" id="A0A444LF73"/>
<gene>
    <name evidence="2" type="ORF">EPK99_14245</name>
</gene>
<evidence type="ECO:0000259" key="1">
    <source>
        <dbReference type="PROSITE" id="PS51819"/>
    </source>
</evidence>
<name>A0A444LF73_9HYPH</name>
<comment type="caution">
    <text evidence="2">The sequence shown here is derived from an EMBL/GenBank/DDBJ whole genome shotgun (WGS) entry which is preliminary data.</text>
</comment>
<dbReference type="InterPro" id="IPR029068">
    <property type="entry name" value="Glyas_Bleomycin-R_OHBP_Dase"/>
</dbReference>
<dbReference type="Proteomes" id="UP000287687">
    <property type="component" value="Unassembled WGS sequence"/>
</dbReference>
<protein>
    <submittedName>
        <fullName evidence="2">VOC family protein</fullName>
    </submittedName>
</protein>